<proteinExistence type="predicted"/>
<reference evidence="1 2" key="1">
    <citation type="journal article" date="2019" name="Int. J. Syst. Evol. Microbiol.">
        <title>The Global Catalogue of Microorganisms (GCM) 10K type strain sequencing project: providing services to taxonomists for standard genome sequencing and annotation.</title>
        <authorList>
            <consortium name="The Broad Institute Genomics Platform"/>
            <consortium name="The Broad Institute Genome Sequencing Center for Infectious Disease"/>
            <person name="Wu L."/>
            <person name="Ma J."/>
        </authorList>
    </citation>
    <scope>NUCLEOTIDE SEQUENCE [LARGE SCALE GENOMIC DNA]</scope>
    <source>
        <strain evidence="1 2">JCM 15481</strain>
    </source>
</reference>
<organism evidence="1 2">
    <name type="scientific">Streptomyces synnematoformans</name>
    <dbReference type="NCBI Taxonomy" id="415721"/>
    <lineage>
        <taxon>Bacteria</taxon>
        <taxon>Bacillati</taxon>
        <taxon>Actinomycetota</taxon>
        <taxon>Actinomycetes</taxon>
        <taxon>Kitasatosporales</taxon>
        <taxon>Streptomycetaceae</taxon>
        <taxon>Streptomyces</taxon>
    </lineage>
</organism>
<evidence type="ECO:0000313" key="2">
    <source>
        <dbReference type="Proteomes" id="UP001500443"/>
    </source>
</evidence>
<dbReference type="Proteomes" id="UP001500443">
    <property type="component" value="Unassembled WGS sequence"/>
</dbReference>
<comment type="caution">
    <text evidence="1">The sequence shown here is derived from an EMBL/GenBank/DDBJ whole genome shotgun (WGS) entry which is preliminary data.</text>
</comment>
<dbReference type="EMBL" id="BAAAPF010000042">
    <property type="protein sequence ID" value="GAA2118626.1"/>
    <property type="molecule type" value="Genomic_DNA"/>
</dbReference>
<protein>
    <submittedName>
        <fullName evidence="1">Uncharacterized protein</fullName>
    </submittedName>
</protein>
<evidence type="ECO:0000313" key="1">
    <source>
        <dbReference type="EMBL" id="GAA2118626.1"/>
    </source>
</evidence>
<name>A0ABN2XX98_9ACTN</name>
<sequence>MATWQRIFSTDFTAAGTWESVDPSTGAVDGPVEIVSDGSDSAAIARTAKILRAGQGSQIQVTETSLYRVRTRLRTLTPPTGVIPRASAGFSGVASDGTTTINQTGAAAPTGQAYACCRDQPITTEYTTYTGYVMGTAAPADTGPANDIAAPMSLHPAVFYVRPHAYMLPDATGGEMLLTTVTVDEVPSAARRARLQTASGAFPTWTEILEWPEEQYDRDNAVLAIHRNPAPVVVFDSLRYPSSTISLLTRTEEDYIQMESVLSQDERLILVPECPAVALGPAVTFVLLSTVRERFTGRAGDWRRIWNCSIQVVADA</sequence>
<dbReference type="RefSeq" id="WP_344289484.1">
    <property type="nucleotide sequence ID" value="NZ_BAAAPF010000042.1"/>
</dbReference>
<accession>A0ABN2XX98</accession>
<keyword evidence="2" id="KW-1185">Reference proteome</keyword>
<gene>
    <name evidence="1" type="ORF">GCM10009802_20360</name>
</gene>